<evidence type="ECO:0000313" key="2">
    <source>
        <dbReference type="EMBL" id="RDE51411.1"/>
    </source>
</evidence>
<feature type="region of interest" description="Disordered" evidence="1">
    <location>
        <begin position="29"/>
        <end position="82"/>
    </location>
</feature>
<dbReference type="EMBL" id="QPGA01000007">
    <property type="protein sequence ID" value="RDE51411.1"/>
    <property type="molecule type" value="Genomic_DNA"/>
</dbReference>
<reference evidence="2 3" key="1">
    <citation type="submission" date="2018-05" db="EMBL/GenBank/DDBJ databases">
        <title>Integrated omic analyses show evidence that a Ca. Accumulibacter phosphatis strain performs denitrification under micro-aerobic conditions.</title>
        <authorList>
            <person name="Camejo P.Y."/>
            <person name="Katherine M.D."/>
            <person name="Daniel N.R."/>
        </authorList>
    </citation>
    <scope>NUCLEOTIDE SEQUENCE [LARGE SCALE GENOMIC DNA]</scope>
    <source>
        <strain evidence="2">UW-LDO-IC</strain>
    </source>
</reference>
<name>A0A369XMM9_9PROT</name>
<protein>
    <submittedName>
        <fullName evidence="2">Uncharacterized protein</fullName>
    </submittedName>
</protein>
<gene>
    <name evidence="2" type="ORF">DVS81_05630</name>
</gene>
<comment type="caution">
    <text evidence="2">The sequence shown here is derived from an EMBL/GenBank/DDBJ whole genome shotgun (WGS) entry which is preliminary data.</text>
</comment>
<sequence>MRPAPRWLAWLAENALRTRARVLRWLPKRQQPKLRTQVPRRDYPGGYQIEALGPPPAGPADGATLHCPFSGQNSGAGRATEG</sequence>
<organism evidence="2 3">
    <name type="scientific">Candidatus Accumulibacter meliphilus</name>
    <dbReference type="NCBI Taxonomy" id="2211374"/>
    <lineage>
        <taxon>Bacteria</taxon>
        <taxon>Pseudomonadati</taxon>
        <taxon>Pseudomonadota</taxon>
        <taxon>Betaproteobacteria</taxon>
        <taxon>Candidatus Accumulibacter</taxon>
    </lineage>
</organism>
<evidence type="ECO:0000313" key="3">
    <source>
        <dbReference type="Proteomes" id="UP000253831"/>
    </source>
</evidence>
<evidence type="ECO:0000256" key="1">
    <source>
        <dbReference type="SAM" id="MobiDB-lite"/>
    </source>
</evidence>
<dbReference type="Proteomes" id="UP000253831">
    <property type="component" value="Unassembled WGS sequence"/>
</dbReference>
<dbReference type="AlphaFoldDB" id="A0A369XMM9"/>
<accession>A0A369XMM9</accession>
<proteinExistence type="predicted"/>